<dbReference type="Gene3D" id="1.10.287.130">
    <property type="match status" value="1"/>
</dbReference>
<dbReference type="InterPro" id="IPR011047">
    <property type="entry name" value="Quinoprotein_ADH-like_sf"/>
</dbReference>
<dbReference type="InterPro" id="IPR011123">
    <property type="entry name" value="Y_Y_Y"/>
</dbReference>
<dbReference type="SMART" id="SM00388">
    <property type="entry name" value="HisKA"/>
    <property type="match status" value="1"/>
</dbReference>
<dbReference type="InterPro" id="IPR036890">
    <property type="entry name" value="HATPase_C_sf"/>
</dbReference>
<dbReference type="PANTHER" id="PTHR43547:SF2">
    <property type="entry name" value="HYBRID SIGNAL TRANSDUCTION HISTIDINE KINASE C"/>
    <property type="match status" value="1"/>
</dbReference>
<dbReference type="Pfam" id="PF07494">
    <property type="entry name" value="Reg_prop"/>
    <property type="match status" value="1"/>
</dbReference>
<dbReference type="Gene3D" id="2.60.40.10">
    <property type="entry name" value="Immunoglobulins"/>
    <property type="match status" value="1"/>
</dbReference>
<evidence type="ECO:0000256" key="2">
    <source>
        <dbReference type="ARBA" id="ARBA00012438"/>
    </source>
</evidence>
<keyword evidence="4" id="KW-1133">Transmembrane helix</keyword>
<dbReference type="SUPFAM" id="SSF55874">
    <property type="entry name" value="ATPase domain of HSP90 chaperone/DNA topoisomerase II/histidine kinase"/>
    <property type="match status" value="1"/>
</dbReference>
<organism evidence="7 8">
    <name type="scientific">Flavobacterium magnum</name>
    <dbReference type="NCBI Taxonomy" id="2162713"/>
    <lineage>
        <taxon>Bacteria</taxon>
        <taxon>Pseudomonadati</taxon>
        <taxon>Bacteroidota</taxon>
        <taxon>Flavobacteriia</taxon>
        <taxon>Flavobacteriales</taxon>
        <taxon>Flavobacteriaceae</taxon>
        <taxon>Flavobacterium</taxon>
    </lineage>
</organism>
<dbReference type="EC" id="2.7.13.3" evidence="2"/>
<dbReference type="InterPro" id="IPR003594">
    <property type="entry name" value="HATPase_dom"/>
</dbReference>
<evidence type="ECO:0000313" key="7">
    <source>
        <dbReference type="EMBL" id="AWA28618.1"/>
    </source>
</evidence>
<evidence type="ECO:0000256" key="4">
    <source>
        <dbReference type="SAM" id="Phobius"/>
    </source>
</evidence>
<dbReference type="InterPro" id="IPR005467">
    <property type="entry name" value="His_kinase_dom"/>
</dbReference>
<evidence type="ECO:0000256" key="3">
    <source>
        <dbReference type="ARBA" id="ARBA00022553"/>
    </source>
</evidence>
<sequence length="1005" mass="115657">MASLAKTIFLFTLLSCFSVWPQAGNEIRWTTDSESLPQNSIKSIGPDRYGFIWMTTENGLVRFDGRDFKIFDSRNTGIRNNRITYLRGSAKKDSLYSSTENTEDIIFINQRHAVKIDPKKHPNPWFDDPGEKNVFTCEGTPSYFFGRPKRPYKIPLPEGEQYYIVNDSVSHFFADGKPDYRIHFIYEANKYFFALGKNLVYLTPDGNYSIIRDGKISAGRLSLTPASDWQIYWNIISEQVFLYNNENLYQLGIQSDELTETLLIANQDLKSANVWAIYSDTANGTIYLGSIKKGLGIYSIPTFTTVTPSKDQHPDLFEIFYALHPYNDSVAVSSSGIFMDRRKIIRNLDFQTDKYDIAIDQHGDIWTSYFSLLYRYKKSDGFRHPEEWDFIDDISVIYVAKNGTIWMDLAKRRKNSGKLYHFKPDLKPEFIKQADLDTKINCITEDRNGKIWLGTKNGLYVLDDISGKPMAVRGSENIKIRSIYIDTEQYIWLTSYEKGLFLYRNKKITSFPQDKNGYLSSSHCMLEDRNGFFWISTNKGLFQVKRKNLIDYAAARCHAVYYQYYDKSFGFLTNEFNGGCQPCGAKLGNGQFLFPSLHGVVVFNPDAVKPIVPDNDIFIDEIIVDGKNVTPGNSIELGRNFERVTFTVSSPYYGNQSNLNFEARLDGPDSQEWMALQEHRSITFTNLHPGTYTLTIRKLNGFDARYDYKRITIVVPQAFWQTVWFQLLMATLLLLLIFAGYNVRLQFIRKRNALLEKTINDQTHDLKNTISTLRGTKDNLRMQVESNAKLMQYITHDIKTPLKFMAMASQMMYESENDSKEEMRENLKAIFTSSTQMFNFIDNLLEYSKAYKHDEPDTEEFSLHKMAAEKIGFFQSIAQSQKTVIRNLIPKDVSLVTNRQLFSIILHNILDNAVKYTGNGSIIISASVTAEKTEITVKDTGIGMDERTKQHYTSLMENYENNAVKKHSKLGLYIVIELLLILNGTIEFSSKENSGTTIRIVLKKN</sequence>
<dbReference type="RefSeq" id="WP_108369210.1">
    <property type="nucleotide sequence ID" value="NZ_CP028811.1"/>
</dbReference>
<dbReference type="SUPFAM" id="SSF63829">
    <property type="entry name" value="Calcium-dependent phosphotriesterase"/>
    <property type="match status" value="1"/>
</dbReference>
<accession>A0A2S0RBK2</accession>
<dbReference type="Gene3D" id="2.130.10.10">
    <property type="entry name" value="YVTN repeat-like/Quinoprotein amine dehydrogenase"/>
    <property type="match status" value="2"/>
</dbReference>
<dbReference type="InterPro" id="IPR003661">
    <property type="entry name" value="HisK_dim/P_dom"/>
</dbReference>
<keyword evidence="8" id="KW-1185">Reference proteome</keyword>
<dbReference type="OrthoDB" id="9809670at2"/>
<keyword evidence="4" id="KW-0472">Membrane</keyword>
<dbReference type="AlphaFoldDB" id="A0A2S0RBK2"/>
<keyword evidence="3" id="KW-0597">Phosphoprotein</keyword>
<dbReference type="Gene3D" id="3.30.565.10">
    <property type="entry name" value="Histidine kinase-like ATPase, C-terminal domain"/>
    <property type="match status" value="1"/>
</dbReference>
<comment type="catalytic activity">
    <reaction evidence="1">
        <text>ATP + protein L-histidine = ADP + protein N-phospho-L-histidine.</text>
        <dbReference type="EC" id="2.7.13.3"/>
    </reaction>
</comment>
<reference evidence="7 8" key="1">
    <citation type="submission" date="2018-04" db="EMBL/GenBank/DDBJ databases">
        <title>Genome sequencing of Flavobacterium sp. HYN0048.</title>
        <authorList>
            <person name="Yi H."/>
            <person name="Baek C."/>
        </authorList>
    </citation>
    <scope>NUCLEOTIDE SEQUENCE [LARGE SCALE GENOMIC DNA]</scope>
    <source>
        <strain evidence="7 8">HYN0048</strain>
    </source>
</reference>
<keyword evidence="4" id="KW-0812">Transmembrane</keyword>
<evidence type="ECO:0000313" key="8">
    <source>
        <dbReference type="Proteomes" id="UP000244193"/>
    </source>
</evidence>
<dbReference type="CDD" id="cd00082">
    <property type="entry name" value="HisKA"/>
    <property type="match status" value="1"/>
</dbReference>
<dbReference type="Pfam" id="PF07495">
    <property type="entry name" value="Y_Y_Y"/>
    <property type="match status" value="1"/>
</dbReference>
<dbReference type="KEGG" id="fmg:HYN48_00150"/>
<name>A0A2S0RBK2_9FLAO</name>
<dbReference type="SUPFAM" id="SSF47384">
    <property type="entry name" value="Homodimeric domain of signal transducing histidine kinase"/>
    <property type="match status" value="1"/>
</dbReference>
<protein>
    <recommendedName>
        <fullName evidence="2">histidine kinase</fullName>
        <ecNumber evidence="2">2.7.13.3</ecNumber>
    </recommendedName>
</protein>
<dbReference type="InterPro" id="IPR036097">
    <property type="entry name" value="HisK_dim/P_sf"/>
</dbReference>
<proteinExistence type="predicted"/>
<feature type="signal peptide" evidence="5">
    <location>
        <begin position="1"/>
        <end position="21"/>
    </location>
</feature>
<evidence type="ECO:0000256" key="1">
    <source>
        <dbReference type="ARBA" id="ARBA00000085"/>
    </source>
</evidence>
<dbReference type="PANTHER" id="PTHR43547">
    <property type="entry name" value="TWO-COMPONENT HISTIDINE KINASE"/>
    <property type="match status" value="1"/>
</dbReference>
<dbReference type="Pfam" id="PF00512">
    <property type="entry name" value="HisKA"/>
    <property type="match status" value="1"/>
</dbReference>
<evidence type="ECO:0000259" key="6">
    <source>
        <dbReference type="PROSITE" id="PS50109"/>
    </source>
</evidence>
<evidence type="ECO:0000256" key="5">
    <source>
        <dbReference type="SAM" id="SignalP"/>
    </source>
</evidence>
<dbReference type="EMBL" id="CP028811">
    <property type="protein sequence ID" value="AWA28618.1"/>
    <property type="molecule type" value="Genomic_DNA"/>
</dbReference>
<dbReference type="Pfam" id="PF02518">
    <property type="entry name" value="HATPase_c"/>
    <property type="match status" value="1"/>
</dbReference>
<dbReference type="PROSITE" id="PS50109">
    <property type="entry name" value="HIS_KIN"/>
    <property type="match status" value="1"/>
</dbReference>
<dbReference type="InterPro" id="IPR015943">
    <property type="entry name" value="WD40/YVTN_repeat-like_dom_sf"/>
</dbReference>
<dbReference type="GO" id="GO:0000155">
    <property type="term" value="F:phosphorelay sensor kinase activity"/>
    <property type="evidence" value="ECO:0007669"/>
    <property type="project" value="InterPro"/>
</dbReference>
<keyword evidence="5" id="KW-0732">Signal</keyword>
<dbReference type="InterPro" id="IPR011110">
    <property type="entry name" value="Reg_prop"/>
</dbReference>
<feature type="domain" description="Histidine kinase" evidence="6">
    <location>
        <begin position="793"/>
        <end position="1005"/>
    </location>
</feature>
<dbReference type="SMART" id="SM00387">
    <property type="entry name" value="HATPase_c"/>
    <property type="match status" value="1"/>
</dbReference>
<feature type="transmembrane region" description="Helical" evidence="4">
    <location>
        <begin position="718"/>
        <end position="741"/>
    </location>
</feature>
<dbReference type="Proteomes" id="UP000244193">
    <property type="component" value="Chromosome"/>
</dbReference>
<dbReference type="SUPFAM" id="SSF50998">
    <property type="entry name" value="Quinoprotein alcohol dehydrogenase-like"/>
    <property type="match status" value="1"/>
</dbReference>
<gene>
    <name evidence="7" type="ORF">HYN48_00150</name>
</gene>
<dbReference type="InterPro" id="IPR013783">
    <property type="entry name" value="Ig-like_fold"/>
</dbReference>
<feature type="chain" id="PRO_5015521418" description="histidine kinase" evidence="5">
    <location>
        <begin position="22"/>
        <end position="1005"/>
    </location>
</feature>